<dbReference type="EMBL" id="JAHUTI010000133">
    <property type="protein sequence ID" value="MED6231671.1"/>
    <property type="molecule type" value="Genomic_DNA"/>
</dbReference>
<gene>
    <name evidence="1" type="ORF">ATANTOWER_003087</name>
</gene>
<name>A0ABU7A0S9_9TELE</name>
<proteinExistence type="predicted"/>
<organism evidence="1 2">
    <name type="scientific">Ataeniobius toweri</name>
    <dbReference type="NCBI Taxonomy" id="208326"/>
    <lineage>
        <taxon>Eukaryota</taxon>
        <taxon>Metazoa</taxon>
        <taxon>Chordata</taxon>
        <taxon>Craniata</taxon>
        <taxon>Vertebrata</taxon>
        <taxon>Euteleostomi</taxon>
        <taxon>Actinopterygii</taxon>
        <taxon>Neopterygii</taxon>
        <taxon>Teleostei</taxon>
        <taxon>Neoteleostei</taxon>
        <taxon>Acanthomorphata</taxon>
        <taxon>Ovalentaria</taxon>
        <taxon>Atherinomorphae</taxon>
        <taxon>Cyprinodontiformes</taxon>
        <taxon>Goodeidae</taxon>
        <taxon>Ataeniobius</taxon>
    </lineage>
</organism>
<reference evidence="1 2" key="1">
    <citation type="submission" date="2021-07" db="EMBL/GenBank/DDBJ databases">
        <authorList>
            <person name="Palmer J.M."/>
        </authorList>
    </citation>
    <scope>NUCLEOTIDE SEQUENCE [LARGE SCALE GENOMIC DNA]</scope>
    <source>
        <strain evidence="1 2">AT_MEX2019</strain>
        <tissue evidence="1">Muscle</tissue>
    </source>
</reference>
<sequence length="99" mass="11371">MKGQYRSEEGYHMPDWTKEISKAFFSTMIGLQWGVGVIRGKEISAETVPYSATQQLTLSFYLPTTSHRLEDYFCCKIRTNRSLSSFLSLFSTSTFTFSL</sequence>
<protein>
    <submittedName>
        <fullName evidence="1">Uncharacterized protein</fullName>
    </submittedName>
</protein>
<dbReference type="Proteomes" id="UP001345963">
    <property type="component" value="Unassembled WGS sequence"/>
</dbReference>
<evidence type="ECO:0000313" key="2">
    <source>
        <dbReference type="Proteomes" id="UP001345963"/>
    </source>
</evidence>
<evidence type="ECO:0000313" key="1">
    <source>
        <dbReference type="EMBL" id="MED6231671.1"/>
    </source>
</evidence>
<accession>A0ABU7A0S9</accession>
<comment type="caution">
    <text evidence="1">The sequence shown here is derived from an EMBL/GenBank/DDBJ whole genome shotgun (WGS) entry which is preliminary data.</text>
</comment>
<keyword evidence="2" id="KW-1185">Reference proteome</keyword>